<dbReference type="Proteomes" id="UP000028680">
    <property type="component" value="Chromosome"/>
</dbReference>
<dbReference type="InterPro" id="IPR015424">
    <property type="entry name" value="PyrdxlP-dep_Trfase"/>
</dbReference>
<comment type="cofactor">
    <cofactor evidence="1">
        <name>pyridoxal 5'-phosphate</name>
        <dbReference type="ChEBI" id="CHEBI:597326"/>
    </cofactor>
</comment>
<dbReference type="PANTHER" id="PTHR43094:SF1">
    <property type="entry name" value="AMINOTRANSFERASE CLASS-III"/>
    <property type="match status" value="1"/>
</dbReference>
<sequence length="505" mass="55203">MLFGHTKDIYLDLFLAQLFCADRCRRKPIEIDHSKTSEKGVCPMDGNLQNDLSEVVANDKAHVWHHLIQHKMFETADPNIIVEGKGMRVWNQAGKEHLDAVSGGVWTVNVGYGRESIADAVRDQLVKMNFFAGAAGSIPAANFAKRLIEKMPGMSRVYFSNSGSEANEKGFKMIRQIAHKKYGGKKNKILYRERDYHGTTIATLAAGGQHERSAQYGPFPEGFISVPHCLEYREAAQDNLGQGESYGLRAANAIEDIILREGPDTVGGLILEPITAGGGVIVPPEGYWPRVQEICRKYNILLMIDEVVCGLGRTGTWFGYQHYDIQPDIVTMAKGVASGYAAISLTVTTEEVFEQFKDASDHMGYFRDISTFGGCTAGPAAALENMRIIEDENLLENCTARGAQLIANLEALAKKHSIIGDVRGKGLFCGAELVTNRETREPAPEAKVQAVVKDCMAQGVIIGATNRSLPGFNNTLCLSPALICTAEDIDLITDAIDQALSRVFG</sequence>
<gene>
    <name evidence="6" type="primary">tpa</name>
    <name evidence="6" type="ORF">RCA23_c01520</name>
</gene>
<name>A0AAN0VH69_9RHOB</name>
<dbReference type="InterPro" id="IPR015422">
    <property type="entry name" value="PyrdxlP-dep_Trfase_small"/>
</dbReference>
<dbReference type="EC" id="2.6.1.77" evidence="6"/>
<organism evidence="6 7">
    <name type="scientific">Planktomarina temperata RCA23</name>
    <dbReference type="NCBI Taxonomy" id="666509"/>
    <lineage>
        <taxon>Bacteria</taxon>
        <taxon>Pseudomonadati</taxon>
        <taxon>Pseudomonadota</taxon>
        <taxon>Alphaproteobacteria</taxon>
        <taxon>Rhodobacterales</taxon>
        <taxon>Paracoccaceae</taxon>
        <taxon>Planktomarina</taxon>
    </lineage>
</organism>
<dbReference type="FunFam" id="3.40.640.10:FF:000004">
    <property type="entry name" value="Acetylornithine aminotransferase"/>
    <property type="match status" value="1"/>
</dbReference>
<proteinExistence type="inferred from homology"/>
<keyword evidence="3 6" id="KW-0032">Aminotransferase</keyword>
<evidence type="ECO:0000256" key="1">
    <source>
        <dbReference type="ARBA" id="ARBA00001933"/>
    </source>
</evidence>
<dbReference type="Gene3D" id="3.90.1150.10">
    <property type="entry name" value="Aspartate Aminotransferase, domain 1"/>
    <property type="match status" value="1"/>
</dbReference>
<evidence type="ECO:0000256" key="2">
    <source>
        <dbReference type="ARBA" id="ARBA00008954"/>
    </source>
</evidence>
<dbReference type="CDD" id="cd00610">
    <property type="entry name" value="OAT_like"/>
    <property type="match status" value="1"/>
</dbReference>
<dbReference type="PANTHER" id="PTHR43094">
    <property type="entry name" value="AMINOTRANSFERASE"/>
    <property type="match status" value="1"/>
</dbReference>
<dbReference type="PIRSF" id="PIRSF000521">
    <property type="entry name" value="Transaminase_4ab_Lys_Orn"/>
    <property type="match status" value="1"/>
</dbReference>
<evidence type="ECO:0000313" key="7">
    <source>
        <dbReference type="Proteomes" id="UP000028680"/>
    </source>
</evidence>
<dbReference type="SUPFAM" id="SSF53383">
    <property type="entry name" value="PLP-dependent transferases"/>
    <property type="match status" value="1"/>
</dbReference>
<dbReference type="GO" id="GO:0031299">
    <property type="term" value="F:taurine-pyruvate aminotransferase activity"/>
    <property type="evidence" value="ECO:0007669"/>
    <property type="project" value="UniProtKB-EC"/>
</dbReference>
<protein>
    <submittedName>
        <fullName evidence="6">Taurine--pyruvate aminotransferase Tpa</fullName>
        <ecNumber evidence="6">2.6.1.77</ecNumber>
    </submittedName>
</protein>
<dbReference type="InterPro" id="IPR049704">
    <property type="entry name" value="Aminotrans_3_PPA_site"/>
</dbReference>
<keyword evidence="4 5" id="KW-0663">Pyridoxal phosphate</keyword>
<dbReference type="Gene3D" id="3.40.640.10">
    <property type="entry name" value="Type I PLP-dependent aspartate aminotransferase-like (Major domain)"/>
    <property type="match status" value="1"/>
</dbReference>
<reference evidence="6 7" key="1">
    <citation type="journal article" date="2014" name="ISME J.">
        <title>Adaptation of an abundant Roseobacter RCA organism to pelagic systems revealed by genomic and transcriptomic analyses.</title>
        <authorList>
            <person name="Voget S."/>
            <person name="Wemheuer B."/>
            <person name="Brinkhoff T."/>
            <person name="Vollmers J."/>
            <person name="Dietrich S."/>
            <person name="Giebel H.A."/>
            <person name="Beardsley C."/>
            <person name="Sardemann C."/>
            <person name="Bakenhus I."/>
            <person name="Billerbeck S."/>
            <person name="Daniel R."/>
            <person name="Simon M."/>
        </authorList>
    </citation>
    <scope>NUCLEOTIDE SEQUENCE [LARGE SCALE GENOMIC DNA]</scope>
    <source>
        <strain evidence="6 7">RCA23</strain>
    </source>
</reference>
<accession>A0AAN0VH69</accession>
<evidence type="ECO:0000313" key="6">
    <source>
        <dbReference type="EMBL" id="AII85719.1"/>
    </source>
</evidence>
<dbReference type="InterPro" id="IPR015421">
    <property type="entry name" value="PyrdxlP-dep_Trfase_major"/>
</dbReference>
<dbReference type="AlphaFoldDB" id="A0AAN0VH69"/>
<dbReference type="PROSITE" id="PS00600">
    <property type="entry name" value="AA_TRANSFER_CLASS_3"/>
    <property type="match status" value="1"/>
</dbReference>
<dbReference type="InterPro" id="IPR005814">
    <property type="entry name" value="Aminotrans_3"/>
</dbReference>
<comment type="similarity">
    <text evidence="2 5">Belongs to the class-III pyridoxal-phosphate-dependent aminotransferase family.</text>
</comment>
<evidence type="ECO:0000256" key="5">
    <source>
        <dbReference type="RuleBase" id="RU003560"/>
    </source>
</evidence>
<dbReference type="GO" id="GO:0030170">
    <property type="term" value="F:pyridoxal phosphate binding"/>
    <property type="evidence" value="ECO:0007669"/>
    <property type="project" value="InterPro"/>
</dbReference>
<dbReference type="Pfam" id="PF00202">
    <property type="entry name" value="Aminotran_3"/>
    <property type="match status" value="1"/>
</dbReference>
<dbReference type="EMBL" id="CP003984">
    <property type="protein sequence ID" value="AII85719.1"/>
    <property type="molecule type" value="Genomic_DNA"/>
</dbReference>
<dbReference type="KEGG" id="ptp:RCA23_c01520"/>
<evidence type="ECO:0000256" key="3">
    <source>
        <dbReference type="ARBA" id="ARBA00022576"/>
    </source>
</evidence>
<evidence type="ECO:0000256" key="4">
    <source>
        <dbReference type="ARBA" id="ARBA00022898"/>
    </source>
</evidence>
<keyword evidence="6" id="KW-0808">Transferase</keyword>
<keyword evidence="7" id="KW-1185">Reference proteome</keyword>